<dbReference type="GO" id="GO:0051536">
    <property type="term" value="F:iron-sulfur cluster binding"/>
    <property type="evidence" value="ECO:0007669"/>
    <property type="project" value="UniProtKB-KW"/>
</dbReference>
<sequence length="306" mass="34762">MHFVAAKGILSAKNGMNLYRGCSHGCIYCDSRSKCYHLEHDFADIEVKSNALELLENSLKRKRSKCMLATGSMTDPYIPLENELGNVREALSLAYQYGFGFTLITKSNRVLRDLDLLTGINERTKCVVQMTLTTYDEGLCKKLEPNVSTTRERFEVLKRLRNAGIPTVVWLCPVLPFINDTEENITGILEYCIEAKVYGIICFGMGMTLREGSREYFYSQLDRLFPCMKEKYIQEYGTRYVLASPDNKILMQLFHQICEKNGIVHDNKKIFEYLNAFEEKQGNAQLSLYSMLNAASPGTALPIGGK</sequence>
<dbReference type="GO" id="GO:0003824">
    <property type="term" value="F:catalytic activity"/>
    <property type="evidence" value="ECO:0007669"/>
    <property type="project" value="InterPro"/>
</dbReference>
<keyword evidence="3" id="KW-0411">Iron-sulfur</keyword>
<evidence type="ECO:0000256" key="3">
    <source>
        <dbReference type="ARBA" id="ARBA00023014"/>
    </source>
</evidence>
<dbReference type="InterPro" id="IPR007197">
    <property type="entry name" value="rSAM"/>
</dbReference>
<evidence type="ECO:0000313" key="5">
    <source>
        <dbReference type="EMBL" id="AMD88911.1"/>
    </source>
</evidence>
<dbReference type="AlphaFoldDB" id="A0A120KLW8"/>
<reference evidence="6" key="1">
    <citation type="submission" date="2016-02" db="EMBL/GenBank/DDBJ databases">
        <authorList>
            <person name="Holder M.E."/>
            <person name="Ajami N.J."/>
            <person name="Petrosino J.F."/>
        </authorList>
    </citation>
    <scope>NUCLEOTIDE SEQUENCE [LARGE SCALE GENOMIC DNA]</scope>
    <source>
        <strain evidence="6">CCUG 45958</strain>
    </source>
</reference>
<evidence type="ECO:0000256" key="1">
    <source>
        <dbReference type="ARBA" id="ARBA00022723"/>
    </source>
</evidence>
<dbReference type="SFLD" id="SFLDG01084">
    <property type="entry name" value="Uncharacterised_Radical_SAM_Su"/>
    <property type="match status" value="1"/>
</dbReference>
<protein>
    <submittedName>
        <fullName evidence="5">Radical SAM protein</fullName>
    </submittedName>
</protein>
<dbReference type="Proteomes" id="UP000069241">
    <property type="component" value="Chromosome"/>
</dbReference>
<dbReference type="SFLD" id="SFLDS00029">
    <property type="entry name" value="Radical_SAM"/>
    <property type="match status" value="1"/>
</dbReference>
<feature type="domain" description="Radical SAM core" evidence="4">
    <location>
        <begin position="16"/>
        <end position="183"/>
    </location>
</feature>
<keyword evidence="6" id="KW-1185">Reference proteome</keyword>
<evidence type="ECO:0000259" key="4">
    <source>
        <dbReference type="Pfam" id="PF04055"/>
    </source>
</evidence>
<evidence type="ECO:0000256" key="2">
    <source>
        <dbReference type="ARBA" id="ARBA00023004"/>
    </source>
</evidence>
<keyword evidence="2" id="KW-0408">Iron</keyword>
<keyword evidence="1" id="KW-0479">Metal-binding</keyword>
<dbReference type="Pfam" id="PF04055">
    <property type="entry name" value="Radical_SAM"/>
    <property type="match status" value="1"/>
</dbReference>
<dbReference type="PANTHER" id="PTHR43432:SF5">
    <property type="entry name" value="ELP3_MIAA_NIFB-LIKE RADICAL SAM CORE DOMAIN-CONTAINING PROTEIN"/>
    <property type="match status" value="1"/>
</dbReference>
<gene>
    <name evidence="5" type="ORF">AXF13_01580</name>
</gene>
<dbReference type="InterPro" id="IPR040086">
    <property type="entry name" value="MJ0683-like"/>
</dbReference>
<name>A0A120KLW8_9BACT</name>
<dbReference type="EMBL" id="CP014229">
    <property type="protein sequence ID" value="AMD88911.1"/>
    <property type="molecule type" value="Genomic_DNA"/>
</dbReference>
<dbReference type="CDD" id="cd01335">
    <property type="entry name" value="Radical_SAM"/>
    <property type="match status" value="1"/>
</dbReference>
<dbReference type="KEGG" id="dfi:AXF13_01580"/>
<dbReference type="GO" id="GO:0046872">
    <property type="term" value="F:metal ion binding"/>
    <property type="evidence" value="ECO:0007669"/>
    <property type="project" value="UniProtKB-KW"/>
</dbReference>
<organism evidence="5 6">
    <name type="scientific">Desulfovibrio fairfieldensis</name>
    <dbReference type="NCBI Taxonomy" id="44742"/>
    <lineage>
        <taxon>Bacteria</taxon>
        <taxon>Pseudomonadati</taxon>
        <taxon>Thermodesulfobacteriota</taxon>
        <taxon>Desulfovibrionia</taxon>
        <taxon>Desulfovibrionales</taxon>
        <taxon>Desulfovibrionaceae</taxon>
        <taxon>Desulfovibrio</taxon>
    </lineage>
</organism>
<dbReference type="STRING" id="44742.AXF13_01580"/>
<dbReference type="PANTHER" id="PTHR43432">
    <property type="entry name" value="SLR0285 PROTEIN"/>
    <property type="match status" value="1"/>
</dbReference>
<accession>A0A120KLW8</accession>
<dbReference type="SUPFAM" id="SSF102114">
    <property type="entry name" value="Radical SAM enzymes"/>
    <property type="match status" value="1"/>
</dbReference>
<evidence type="ECO:0000313" key="6">
    <source>
        <dbReference type="Proteomes" id="UP000069241"/>
    </source>
</evidence>
<proteinExistence type="predicted"/>
<dbReference type="InterPro" id="IPR058240">
    <property type="entry name" value="rSAM_sf"/>
</dbReference>
<dbReference type="RefSeq" id="WP_062251390.1">
    <property type="nucleotide sequence ID" value="NZ_CP014229.1"/>
</dbReference>
<dbReference type="Gene3D" id="3.80.30.30">
    <property type="match status" value="1"/>
</dbReference>